<gene>
    <name evidence="1" type="ORF">PXEA_LOCUS449</name>
</gene>
<proteinExistence type="predicted"/>
<organism evidence="1 2">
    <name type="scientific">Protopolystoma xenopodis</name>
    <dbReference type="NCBI Taxonomy" id="117903"/>
    <lineage>
        <taxon>Eukaryota</taxon>
        <taxon>Metazoa</taxon>
        <taxon>Spiralia</taxon>
        <taxon>Lophotrochozoa</taxon>
        <taxon>Platyhelminthes</taxon>
        <taxon>Monogenea</taxon>
        <taxon>Polyopisthocotylea</taxon>
        <taxon>Polystomatidea</taxon>
        <taxon>Polystomatidae</taxon>
        <taxon>Protopolystoma</taxon>
    </lineage>
</organism>
<name>A0A3S5CB80_9PLAT</name>
<accession>A0A3S5CB80</accession>
<reference evidence="1" key="1">
    <citation type="submission" date="2018-11" db="EMBL/GenBank/DDBJ databases">
        <authorList>
            <consortium name="Pathogen Informatics"/>
        </authorList>
    </citation>
    <scope>NUCLEOTIDE SEQUENCE</scope>
</reference>
<comment type="caution">
    <text evidence="1">The sequence shown here is derived from an EMBL/GenBank/DDBJ whole genome shotgun (WGS) entry which is preliminary data.</text>
</comment>
<dbReference type="Proteomes" id="UP000784294">
    <property type="component" value="Unassembled WGS sequence"/>
</dbReference>
<dbReference type="AlphaFoldDB" id="A0A3S5CB80"/>
<evidence type="ECO:0000313" key="2">
    <source>
        <dbReference type="Proteomes" id="UP000784294"/>
    </source>
</evidence>
<sequence>MNFPGIRSWYTRSEQEAIYQNRSAEIIQSTVGNESIIDYSYIKAMVGSPGKVTAIWLELSDVVESGHFTVNCSGVIDASTDFLVLSKEDALLEIIGDLDDTLPQGALVTLSCQFKSLSMPSILRSSIRLSVKLSKWPGNQSSSESGVAFTLRGLKISKNAILGRYTIDCEIYGLEEDNYITAMHSFNVVSK</sequence>
<keyword evidence="2" id="KW-1185">Reference proteome</keyword>
<protein>
    <submittedName>
        <fullName evidence="1">Uncharacterized protein</fullName>
    </submittedName>
</protein>
<dbReference type="EMBL" id="CAAALY010000818">
    <property type="protein sequence ID" value="VEL07009.1"/>
    <property type="molecule type" value="Genomic_DNA"/>
</dbReference>
<evidence type="ECO:0000313" key="1">
    <source>
        <dbReference type="EMBL" id="VEL07009.1"/>
    </source>
</evidence>